<dbReference type="AlphaFoldDB" id="A0A1J3E556"/>
<organism evidence="1">
    <name type="scientific">Noccaea caerulescens</name>
    <name type="common">Alpine penny-cress</name>
    <name type="synonym">Thlaspi caerulescens</name>
    <dbReference type="NCBI Taxonomy" id="107243"/>
    <lineage>
        <taxon>Eukaryota</taxon>
        <taxon>Viridiplantae</taxon>
        <taxon>Streptophyta</taxon>
        <taxon>Embryophyta</taxon>
        <taxon>Tracheophyta</taxon>
        <taxon>Spermatophyta</taxon>
        <taxon>Magnoliopsida</taxon>
        <taxon>eudicotyledons</taxon>
        <taxon>Gunneridae</taxon>
        <taxon>Pentapetalae</taxon>
        <taxon>rosids</taxon>
        <taxon>malvids</taxon>
        <taxon>Brassicales</taxon>
        <taxon>Brassicaceae</taxon>
        <taxon>Coluteocarpeae</taxon>
        <taxon>Noccaea</taxon>
    </lineage>
</organism>
<dbReference type="EMBL" id="GEVI01005030">
    <property type="protein sequence ID" value="JAU27290.1"/>
    <property type="molecule type" value="Transcribed_RNA"/>
</dbReference>
<proteinExistence type="predicted"/>
<gene>
    <name evidence="1" type="ORF">GA_TR4781_c0_g1_i1_g.15878</name>
</gene>
<dbReference type="PANTHER" id="PTHR37181">
    <property type="entry name" value="F6A14.6 PROTEIN"/>
    <property type="match status" value="1"/>
</dbReference>
<evidence type="ECO:0000313" key="1">
    <source>
        <dbReference type="EMBL" id="JAU27290.1"/>
    </source>
</evidence>
<protein>
    <submittedName>
        <fullName evidence="1">Uncharacterized protein</fullName>
    </submittedName>
</protein>
<reference evidence="1" key="1">
    <citation type="submission" date="2016-07" db="EMBL/GenBank/DDBJ databases">
        <title>De novo transcriptome assembly of four accessions of the metal hyperaccumulator plant Noccaea caerulescens.</title>
        <authorList>
            <person name="Blande D."/>
            <person name="Halimaa P."/>
            <person name="Tervahauta A.I."/>
            <person name="Aarts M.G."/>
            <person name="Karenlampi S.O."/>
        </authorList>
    </citation>
    <scope>NUCLEOTIDE SEQUENCE</scope>
</reference>
<name>A0A1J3E556_NOCCA</name>
<sequence>MTLLEVISSAVTSQERVDSQSDYPIPLSHDGLFANLKPKLGNPNPGTLINPISGWEISGTDTEVIDLGKSFSSKLKRKLKNTNGFGKDEFVKMLKQFLEKIGEKAGISEAGSEELKELVENTELVMGSDVAGLLFGDQDLQKKVEKTGFLMGRDVSGLVLKGSIRLEMWELVETLISNSLVDQSSCSYLVSSLVEKQRSDLLCVVIKQASDLGASELLSILKYFLRPSKEAMSSMVKVREEWDSQALLAIEKVSSKEHSKKSKVAEEASILLMLAHDGFSPSELCLHYLLASRNVDEVMFASAVSKLSGNEMSSFLRYLSKWMKKYERFPQAGPCPKAASMLGLKLCDWVPKLEDVTKYLGLVIDENFSTLVLISDLHEELKSIERVADGLASESKVCCSVANVAESLKLGAARN</sequence>
<dbReference type="PANTHER" id="PTHR37181:SF1">
    <property type="entry name" value="F6A14.6 PROTEIN"/>
    <property type="match status" value="1"/>
</dbReference>
<accession>A0A1J3E556</accession>